<name>A0A2K8KUS3_9GAMM</name>
<dbReference type="KEGG" id="rfo:REIFOR_03340"/>
<dbReference type="Pfam" id="PF01323">
    <property type="entry name" value="DSBA"/>
    <property type="match status" value="1"/>
</dbReference>
<dbReference type="InterPro" id="IPR001853">
    <property type="entry name" value="DSBA-like_thioredoxin_dom"/>
</dbReference>
<dbReference type="OrthoDB" id="9799122at2"/>
<protein>
    <submittedName>
        <fullName evidence="2">2-hydroxychromene-2-carboxylate isomerase / DsbA-like thioredoxin domain protein</fullName>
    </submittedName>
</protein>
<dbReference type="PANTHER" id="PTHR13887:SF41">
    <property type="entry name" value="THIOREDOXIN SUPERFAMILY PROTEIN"/>
    <property type="match status" value="1"/>
</dbReference>
<dbReference type="RefSeq" id="WP_100258631.1">
    <property type="nucleotide sequence ID" value="NZ_CP011797.1"/>
</dbReference>
<dbReference type="GO" id="GO:0016491">
    <property type="term" value="F:oxidoreductase activity"/>
    <property type="evidence" value="ECO:0007669"/>
    <property type="project" value="InterPro"/>
</dbReference>
<dbReference type="Gene3D" id="3.40.30.10">
    <property type="entry name" value="Glutaredoxin"/>
    <property type="match status" value="1"/>
</dbReference>
<reference evidence="2 3" key="1">
    <citation type="journal article" date="2017" name="Environ. Microbiol.">
        <title>Genomic and physiological analyses of 'Reinekea forsetii' reveal a versatile opportunistic lifestyle during spring algae blooms.</title>
        <authorList>
            <person name="Avci B."/>
            <person name="Hahnke R.L."/>
            <person name="Chafee M."/>
            <person name="Fischer T."/>
            <person name="Gruber-Vodicka H."/>
            <person name="Tegetmeyer H.E."/>
            <person name="Harder J."/>
            <person name="Fuchs B.M."/>
            <person name="Amann R.I."/>
            <person name="Teeling H."/>
        </authorList>
    </citation>
    <scope>NUCLEOTIDE SEQUENCE [LARGE SCALE GENOMIC DNA]</scope>
    <source>
        <strain evidence="2 3">Hel1_31_D35</strain>
    </source>
</reference>
<evidence type="ECO:0000313" key="2">
    <source>
        <dbReference type="EMBL" id="ATX78443.1"/>
    </source>
</evidence>
<dbReference type="SUPFAM" id="SSF52833">
    <property type="entry name" value="Thioredoxin-like"/>
    <property type="match status" value="1"/>
</dbReference>
<keyword evidence="2" id="KW-0413">Isomerase</keyword>
<feature type="domain" description="DSBA-like thioredoxin" evidence="1">
    <location>
        <begin position="3"/>
        <end position="205"/>
    </location>
</feature>
<evidence type="ECO:0000313" key="3">
    <source>
        <dbReference type="Proteomes" id="UP000229757"/>
    </source>
</evidence>
<dbReference type="GO" id="GO:0016853">
    <property type="term" value="F:isomerase activity"/>
    <property type="evidence" value="ECO:0007669"/>
    <property type="project" value="UniProtKB-KW"/>
</dbReference>
<dbReference type="AlphaFoldDB" id="A0A2K8KUS3"/>
<dbReference type="EMBL" id="CP011797">
    <property type="protein sequence ID" value="ATX78443.1"/>
    <property type="molecule type" value="Genomic_DNA"/>
</dbReference>
<gene>
    <name evidence="2" type="ORF">REIFOR_03340</name>
</gene>
<evidence type="ECO:0000259" key="1">
    <source>
        <dbReference type="Pfam" id="PF01323"/>
    </source>
</evidence>
<dbReference type="InterPro" id="IPR036249">
    <property type="entry name" value="Thioredoxin-like_sf"/>
</dbReference>
<proteinExistence type="predicted"/>
<organism evidence="2 3">
    <name type="scientific">Reinekea forsetii</name>
    <dbReference type="NCBI Taxonomy" id="1336806"/>
    <lineage>
        <taxon>Bacteria</taxon>
        <taxon>Pseudomonadati</taxon>
        <taxon>Pseudomonadota</taxon>
        <taxon>Gammaproteobacteria</taxon>
        <taxon>Oceanospirillales</taxon>
        <taxon>Saccharospirillaceae</taxon>
        <taxon>Reinekea</taxon>
    </lineage>
</organism>
<accession>A0A2K8KUS3</accession>
<dbReference type="Proteomes" id="UP000229757">
    <property type="component" value="Chromosome"/>
</dbReference>
<dbReference type="CDD" id="cd03024">
    <property type="entry name" value="DsbA_FrnE"/>
    <property type="match status" value="1"/>
</dbReference>
<sequence length="214" mass="23975">MKIEIVSDVMCPWCVIGYKNLTQALAALEPKLRAEISWQPFELNPQMPIAGQNMREHLLEKYGMTAEQSDSNRTHISELGAKAGFSFNFADDGIMINSFDCHRLLAWAQEHDKQSELQMALFSAHFTDNKRLNDRDTLLTLVEQVGLTRDRASEILAGDDYRDLVLGEQQRMRQLGISAVPTFIINDQYSISGGQPVAAFRQALAQIQAETSGA</sequence>
<dbReference type="PANTHER" id="PTHR13887">
    <property type="entry name" value="GLUTATHIONE S-TRANSFERASE KAPPA"/>
    <property type="match status" value="1"/>
</dbReference>
<keyword evidence="3" id="KW-1185">Reference proteome</keyword>